<dbReference type="Proteomes" id="UP000261540">
    <property type="component" value="Unplaced"/>
</dbReference>
<dbReference type="InterPro" id="IPR018097">
    <property type="entry name" value="EGF_Ca-bd_CS"/>
</dbReference>
<sequence>FDPETIAALKYNNCALLLDVNECTADNGGCEGQCCNTIGSFYCKCPKGMRLSQDGKACEGKGTFVSQSISIPLVSVSQPGPW</sequence>
<evidence type="ECO:0000256" key="7">
    <source>
        <dbReference type="ARBA" id="ARBA00023180"/>
    </source>
</evidence>
<dbReference type="InterPro" id="IPR001881">
    <property type="entry name" value="EGF-like_Ca-bd_dom"/>
</dbReference>
<dbReference type="GO" id="GO:0032502">
    <property type="term" value="P:developmental process"/>
    <property type="evidence" value="ECO:0007669"/>
    <property type="project" value="UniProtKB-ARBA"/>
</dbReference>
<accession>A0A3B3TA77</accession>
<evidence type="ECO:0000259" key="8">
    <source>
        <dbReference type="SMART" id="SM00179"/>
    </source>
</evidence>
<dbReference type="SUPFAM" id="SSF57196">
    <property type="entry name" value="EGF/Laminin"/>
    <property type="match status" value="1"/>
</dbReference>
<dbReference type="FunFam" id="2.10.25.10:FF:000014">
    <property type="entry name" value="Latent-transforming growth factor beta-binding protein 3"/>
    <property type="match status" value="1"/>
</dbReference>
<organism evidence="9 10">
    <name type="scientific">Paramormyrops kingsleyae</name>
    <dbReference type="NCBI Taxonomy" id="1676925"/>
    <lineage>
        <taxon>Eukaryota</taxon>
        <taxon>Metazoa</taxon>
        <taxon>Chordata</taxon>
        <taxon>Craniata</taxon>
        <taxon>Vertebrata</taxon>
        <taxon>Euteleostomi</taxon>
        <taxon>Actinopterygii</taxon>
        <taxon>Neopterygii</taxon>
        <taxon>Teleostei</taxon>
        <taxon>Osteoglossocephala</taxon>
        <taxon>Osteoglossomorpha</taxon>
        <taxon>Osteoglossiformes</taxon>
        <taxon>Mormyridae</taxon>
        <taxon>Paramormyrops</taxon>
    </lineage>
</organism>
<evidence type="ECO:0000256" key="2">
    <source>
        <dbReference type="ARBA" id="ARBA00022525"/>
    </source>
</evidence>
<keyword evidence="5" id="KW-0677">Repeat</keyword>
<dbReference type="GO" id="GO:0005576">
    <property type="term" value="C:extracellular region"/>
    <property type="evidence" value="ECO:0007669"/>
    <property type="project" value="UniProtKB-SubCell"/>
</dbReference>
<dbReference type="PROSITE" id="PS01187">
    <property type="entry name" value="EGF_CA"/>
    <property type="match status" value="1"/>
</dbReference>
<dbReference type="Pfam" id="PF14670">
    <property type="entry name" value="FXa_inhibition"/>
    <property type="match status" value="1"/>
</dbReference>
<evidence type="ECO:0000256" key="3">
    <source>
        <dbReference type="ARBA" id="ARBA00022536"/>
    </source>
</evidence>
<keyword evidence="10" id="KW-1185">Reference proteome</keyword>
<reference evidence="9" key="2">
    <citation type="submission" date="2025-09" db="UniProtKB">
        <authorList>
            <consortium name="Ensembl"/>
        </authorList>
    </citation>
    <scope>IDENTIFICATION</scope>
</reference>
<keyword evidence="2" id="KW-0964">Secreted</keyword>
<dbReference type="SMART" id="SM00179">
    <property type="entry name" value="EGF_CA"/>
    <property type="match status" value="1"/>
</dbReference>
<evidence type="ECO:0000313" key="9">
    <source>
        <dbReference type="Ensembl" id="ENSPKIP00000039679.1"/>
    </source>
</evidence>
<evidence type="ECO:0000313" key="10">
    <source>
        <dbReference type="Proteomes" id="UP000261540"/>
    </source>
</evidence>
<reference evidence="9" key="1">
    <citation type="submission" date="2025-08" db="UniProtKB">
        <authorList>
            <consortium name="Ensembl"/>
        </authorList>
    </citation>
    <scope>IDENTIFICATION</scope>
</reference>
<protein>
    <recommendedName>
        <fullName evidence="8">EGF-like calcium-binding domain-containing protein</fullName>
    </recommendedName>
</protein>
<dbReference type="AlphaFoldDB" id="A0A3B3TA77"/>
<name>A0A3B3TA77_9TELE</name>
<evidence type="ECO:0000256" key="1">
    <source>
        <dbReference type="ARBA" id="ARBA00004613"/>
    </source>
</evidence>
<evidence type="ECO:0000256" key="4">
    <source>
        <dbReference type="ARBA" id="ARBA00022729"/>
    </source>
</evidence>
<feature type="domain" description="EGF-like calcium-binding" evidence="8">
    <location>
        <begin position="19"/>
        <end position="59"/>
    </location>
</feature>
<dbReference type="GO" id="GO:0005509">
    <property type="term" value="F:calcium ion binding"/>
    <property type="evidence" value="ECO:0007669"/>
    <property type="project" value="InterPro"/>
</dbReference>
<comment type="subcellular location">
    <subcellularLocation>
        <location evidence="1">Secreted</location>
    </subcellularLocation>
</comment>
<dbReference type="GeneTree" id="ENSGT00940000177208"/>
<keyword evidence="6" id="KW-1015">Disulfide bond</keyword>
<evidence type="ECO:0000256" key="5">
    <source>
        <dbReference type="ARBA" id="ARBA00022737"/>
    </source>
</evidence>
<evidence type="ECO:0000256" key="6">
    <source>
        <dbReference type="ARBA" id="ARBA00023157"/>
    </source>
</evidence>
<keyword evidence="7" id="KW-0325">Glycoprotein</keyword>
<keyword evidence="3" id="KW-0245">EGF-like domain</keyword>
<dbReference type="Gene3D" id="2.10.25.10">
    <property type="entry name" value="Laminin"/>
    <property type="match status" value="1"/>
</dbReference>
<dbReference type="CDD" id="cd00054">
    <property type="entry name" value="EGF_CA"/>
    <property type="match status" value="1"/>
</dbReference>
<keyword evidence="4" id="KW-0732">Signal</keyword>
<proteinExistence type="predicted"/>
<dbReference type="Ensembl" id="ENSPKIT00000020690.1">
    <property type="protein sequence ID" value="ENSPKIP00000039679.1"/>
    <property type="gene ID" value="ENSPKIG00000016944.1"/>
</dbReference>